<proteinExistence type="predicted"/>
<organism evidence="3 4">
    <name type="scientific">Trifolium pratense</name>
    <name type="common">Red clover</name>
    <dbReference type="NCBI Taxonomy" id="57577"/>
    <lineage>
        <taxon>Eukaryota</taxon>
        <taxon>Viridiplantae</taxon>
        <taxon>Streptophyta</taxon>
        <taxon>Embryophyta</taxon>
        <taxon>Tracheophyta</taxon>
        <taxon>Spermatophyta</taxon>
        <taxon>Magnoliopsida</taxon>
        <taxon>eudicotyledons</taxon>
        <taxon>Gunneridae</taxon>
        <taxon>Pentapetalae</taxon>
        <taxon>rosids</taxon>
        <taxon>fabids</taxon>
        <taxon>Fabales</taxon>
        <taxon>Fabaceae</taxon>
        <taxon>Papilionoideae</taxon>
        <taxon>50 kb inversion clade</taxon>
        <taxon>NPAAA clade</taxon>
        <taxon>Hologalegina</taxon>
        <taxon>IRL clade</taxon>
        <taxon>Trifolieae</taxon>
        <taxon>Trifolium</taxon>
    </lineage>
</organism>
<evidence type="ECO:0000256" key="1">
    <source>
        <dbReference type="SAM" id="Coils"/>
    </source>
</evidence>
<dbReference type="EMBL" id="ASHM01060080">
    <property type="protein sequence ID" value="PNX89527.1"/>
    <property type="molecule type" value="Genomic_DNA"/>
</dbReference>
<feature type="compositionally biased region" description="Pro residues" evidence="2">
    <location>
        <begin position="51"/>
        <end position="63"/>
    </location>
</feature>
<feature type="compositionally biased region" description="Low complexity" evidence="2">
    <location>
        <begin position="87"/>
        <end position="108"/>
    </location>
</feature>
<accession>A0A2K3MFG3</accession>
<dbReference type="AlphaFoldDB" id="A0A2K3MFG3"/>
<gene>
    <name evidence="3" type="ORF">L195_g045647</name>
</gene>
<reference evidence="3 4" key="2">
    <citation type="journal article" date="2017" name="Front. Plant Sci.">
        <title>Gene Classification and Mining of Molecular Markers Useful in Red Clover (Trifolium pratense) Breeding.</title>
        <authorList>
            <person name="Istvanek J."/>
            <person name="Dluhosova J."/>
            <person name="Dluhos P."/>
            <person name="Patkova L."/>
            <person name="Nedelnik J."/>
            <person name="Repkova J."/>
        </authorList>
    </citation>
    <scope>NUCLEOTIDE SEQUENCE [LARGE SCALE GENOMIC DNA]</scope>
    <source>
        <strain evidence="4">cv. Tatra</strain>
        <tissue evidence="3">Young leaves</tissue>
    </source>
</reference>
<feature type="non-terminal residue" evidence="3">
    <location>
        <position position="1"/>
    </location>
</feature>
<feature type="coiled-coil region" evidence="1">
    <location>
        <begin position="333"/>
        <end position="377"/>
    </location>
</feature>
<name>A0A2K3MFG3_TRIPR</name>
<keyword evidence="1" id="KW-0175">Coiled coil</keyword>
<dbReference type="STRING" id="57577.A0A2K3MFG3"/>
<feature type="region of interest" description="Disordered" evidence="2">
    <location>
        <begin position="1"/>
        <end position="134"/>
    </location>
</feature>
<protein>
    <submittedName>
        <fullName evidence="3">Uncharacterized protein</fullName>
    </submittedName>
</protein>
<evidence type="ECO:0000313" key="4">
    <source>
        <dbReference type="Proteomes" id="UP000236291"/>
    </source>
</evidence>
<comment type="caution">
    <text evidence="3">The sequence shown here is derived from an EMBL/GenBank/DDBJ whole genome shotgun (WGS) entry which is preliminary data.</text>
</comment>
<dbReference type="Proteomes" id="UP000236291">
    <property type="component" value="Unassembled WGS sequence"/>
</dbReference>
<evidence type="ECO:0000256" key="2">
    <source>
        <dbReference type="SAM" id="MobiDB-lite"/>
    </source>
</evidence>
<sequence length="388" mass="43204">GKENLEKFTSSDNIQQKDKHITSENPLSELEKHLSPDPLNNHPFTHKPRKPLSPPKPKSPQPQPQIETSTIPSSKPQPDIPATEQTSPIKQISPSKSPEPTSEPAPSEQILDLNPNSGAEHVSPERVHTCAPRPSEVDVIQIDNSTPESPQHSTIPYIPPTSSDLFGNLFNQLYDDLLRLSNIKNRFLVCPSDVDVEVSSFKAKVCHALDAVGADIKAVIGKRDMEVVHLMKEGLARVSMKRLTMFNHEETERAKIAALPAAVLRLNTFKDCWVDSKLFKSLEAQRIESGRLAPTAERIAQEAVVLHQEDVLMLDYQEDGGSSSDKCKAPVDADQLRALQEAFEKQQEALEKQRSDHQNLESKVDKLDSKVDTLNDKFDILLALLKKP</sequence>
<feature type="compositionally biased region" description="Polar residues" evidence="2">
    <location>
        <begin position="66"/>
        <end position="76"/>
    </location>
</feature>
<evidence type="ECO:0000313" key="3">
    <source>
        <dbReference type="EMBL" id="PNX89527.1"/>
    </source>
</evidence>
<reference evidence="3 4" key="1">
    <citation type="journal article" date="2014" name="Am. J. Bot.">
        <title>Genome assembly and annotation for red clover (Trifolium pratense; Fabaceae).</title>
        <authorList>
            <person name="Istvanek J."/>
            <person name="Jaros M."/>
            <person name="Krenek A."/>
            <person name="Repkova J."/>
        </authorList>
    </citation>
    <scope>NUCLEOTIDE SEQUENCE [LARGE SCALE GENOMIC DNA]</scope>
    <source>
        <strain evidence="4">cv. Tatra</strain>
        <tissue evidence="3">Young leaves</tissue>
    </source>
</reference>